<dbReference type="AlphaFoldDB" id="J7CYA0"/>
<organism evidence="1 2">
    <name type="scientific">Enterococcus faecium 505</name>
    <dbReference type="NCBI Taxonomy" id="1134806"/>
    <lineage>
        <taxon>Bacteria</taxon>
        <taxon>Bacillati</taxon>
        <taxon>Bacillota</taxon>
        <taxon>Bacilli</taxon>
        <taxon>Lactobacillales</taxon>
        <taxon>Enterococcaceae</taxon>
        <taxon>Enterococcus</taxon>
    </lineage>
</organism>
<dbReference type="HOGENOM" id="CLU_3233273_0_0_9"/>
<evidence type="ECO:0000313" key="1">
    <source>
        <dbReference type="EMBL" id="EJY47872.1"/>
    </source>
</evidence>
<reference evidence="1 2" key="1">
    <citation type="submission" date="2012-04" db="EMBL/GenBank/DDBJ databases">
        <authorList>
            <person name="Weinstock G."/>
            <person name="Sodergren E."/>
            <person name="Lobos E.A."/>
            <person name="Fulton L."/>
            <person name="Fulton R."/>
            <person name="Courtney L."/>
            <person name="Fronick C."/>
            <person name="O'Laughlin M."/>
            <person name="Godfrey J."/>
            <person name="Wilson R.M."/>
            <person name="Miner T."/>
            <person name="Farmer C."/>
            <person name="Delehaunty K."/>
            <person name="Cordes M."/>
            <person name="Minx P."/>
            <person name="Tomlinson C."/>
            <person name="Chen J."/>
            <person name="Wollam A."/>
            <person name="Pepin K.H."/>
            <person name="Bhonagiri V."/>
            <person name="Zhang X."/>
            <person name="Suruliraj S."/>
            <person name="Warren W."/>
            <person name="Mitreva M."/>
            <person name="Mardis E.R."/>
            <person name="Wilson R.K."/>
        </authorList>
    </citation>
    <scope>NUCLEOTIDE SEQUENCE [LARGE SCALE GENOMIC DNA]</scope>
    <source>
        <strain evidence="1 2">505</strain>
    </source>
</reference>
<dbReference type="EMBL" id="AMBL01000006">
    <property type="protein sequence ID" value="EJY47872.1"/>
    <property type="molecule type" value="Genomic_DNA"/>
</dbReference>
<accession>J7CYA0</accession>
<protein>
    <submittedName>
        <fullName evidence="1">Uncharacterized protein</fullName>
    </submittedName>
</protein>
<evidence type="ECO:0000313" key="2">
    <source>
        <dbReference type="Proteomes" id="UP000006403"/>
    </source>
</evidence>
<gene>
    <name evidence="1" type="ORF">HMPREF1348_00309</name>
</gene>
<name>J7CYA0_ENTFC</name>
<comment type="caution">
    <text evidence="1">The sequence shown here is derived from an EMBL/GenBank/DDBJ whole genome shotgun (WGS) entry which is preliminary data.</text>
</comment>
<dbReference type="Proteomes" id="UP000006403">
    <property type="component" value="Unassembled WGS sequence"/>
</dbReference>
<sequence length="43" mass="5183">MKIQKERYNTGLHSIVRSFLFKRLLFERNAPQTPFFTRGNVLQ</sequence>
<proteinExistence type="predicted"/>